<keyword evidence="1" id="KW-0472">Membrane</keyword>
<accession>A0A4Q1KST5</accession>
<dbReference type="InterPro" id="IPR021354">
    <property type="entry name" value="DUF2975"/>
</dbReference>
<organism evidence="2 3">
    <name type="scientific">Flavobacterium piscinae</name>
    <dbReference type="NCBI Taxonomy" id="2506424"/>
    <lineage>
        <taxon>Bacteria</taxon>
        <taxon>Pseudomonadati</taxon>
        <taxon>Bacteroidota</taxon>
        <taxon>Flavobacteriia</taxon>
        <taxon>Flavobacteriales</taxon>
        <taxon>Flavobacteriaceae</taxon>
        <taxon>Flavobacterium</taxon>
    </lineage>
</organism>
<feature type="transmembrane region" description="Helical" evidence="1">
    <location>
        <begin position="12"/>
        <end position="39"/>
    </location>
</feature>
<dbReference type="AlphaFoldDB" id="A0A4Q1KST5"/>
<feature type="transmembrane region" description="Helical" evidence="1">
    <location>
        <begin position="65"/>
        <end position="89"/>
    </location>
</feature>
<dbReference type="OrthoDB" id="672524at2"/>
<keyword evidence="1" id="KW-0812">Transmembrane</keyword>
<reference evidence="3" key="1">
    <citation type="submission" date="2019-01" db="EMBL/GenBank/DDBJ databases">
        <title>Cytophagaceae bacterium strain CAR-16.</title>
        <authorList>
            <person name="Chen W.-M."/>
        </authorList>
    </citation>
    <scope>NUCLEOTIDE SEQUENCE [LARGE SCALE GENOMIC DNA]</scope>
    <source>
        <strain evidence="3">ICH-30</strain>
    </source>
</reference>
<evidence type="ECO:0000256" key="1">
    <source>
        <dbReference type="SAM" id="Phobius"/>
    </source>
</evidence>
<dbReference type="RefSeq" id="WP_129463886.1">
    <property type="nucleotide sequence ID" value="NZ_SBKQ01000005.1"/>
</dbReference>
<proteinExistence type="predicted"/>
<dbReference type="Pfam" id="PF11188">
    <property type="entry name" value="DUF2975"/>
    <property type="match status" value="1"/>
</dbReference>
<keyword evidence="1" id="KW-1133">Transmembrane helix</keyword>
<feature type="transmembrane region" description="Helical" evidence="1">
    <location>
        <begin position="143"/>
        <end position="165"/>
    </location>
</feature>
<name>A0A4Q1KST5_9FLAO</name>
<dbReference type="EMBL" id="SBKQ01000005">
    <property type="protein sequence ID" value="RXR33042.1"/>
    <property type="molecule type" value="Genomic_DNA"/>
</dbReference>
<evidence type="ECO:0000313" key="2">
    <source>
        <dbReference type="EMBL" id="RXR33042.1"/>
    </source>
</evidence>
<evidence type="ECO:0000313" key="3">
    <source>
        <dbReference type="Proteomes" id="UP000289734"/>
    </source>
</evidence>
<sequence>MSKRNNIIFKGLHVVAYIIFVGLCIEAGGLLVNFVFSLFKPEIIANLYQKLDLMDMYKQSKPTFFGMYSFILSIAVLKAYLFYEVIVLLHKLDLEKPFSTFVSGQITKISSTTLSIGLLSYLAKQIAEKLVDKGYNMDALQDFWVDSQAFILMAAVIYVIATLFARGVAIQAENDLTI</sequence>
<dbReference type="Proteomes" id="UP000289734">
    <property type="component" value="Unassembled WGS sequence"/>
</dbReference>
<keyword evidence="3" id="KW-1185">Reference proteome</keyword>
<gene>
    <name evidence="2" type="ORF">EQG68_05990</name>
</gene>
<protein>
    <submittedName>
        <fullName evidence="2">DUF2975 domain-containing protein</fullName>
    </submittedName>
</protein>
<feature type="transmembrane region" description="Helical" evidence="1">
    <location>
        <begin position="101"/>
        <end position="123"/>
    </location>
</feature>
<comment type="caution">
    <text evidence="2">The sequence shown here is derived from an EMBL/GenBank/DDBJ whole genome shotgun (WGS) entry which is preliminary data.</text>
</comment>